<reference evidence="2" key="1">
    <citation type="journal article" date="2023" name="Front. Plant Sci.">
        <title>Chromosomal-level genome assembly of Melastoma candidum provides insights into trichome evolution.</title>
        <authorList>
            <person name="Zhong Y."/>
            <person name="Wu W."/>
            <person name="Sun C."/>
            <person name="Zou P."/>
            <person name="Liu Y."/>
            <person name="Dai S."/>
            <person name="Zhou R."/>
        </authorList>
    </citation>
    <scope>NUCLEOTIDE SEQUENCE [LARGE SCALE GENOMIC DNA]</scope>
</reference>
<dbReference type="Proteomes" id="UP001057402">
    <property type="component" value="Chromosome 11"/>
</dbReference>
<organism evidence="1 2">
    <name type="scientific">Melastoma candidum</name>
    <dbReference type="NCBI Taxonomy" id="119954"/>
    <lineage>
        <taxon>Eukaryota</taxon>
        <taxon>Viridiplantae</taxon>
        <taxon>Streptophyta</taxon>
        <taxon>Embryophyta</taxon>
        <taxon>Tracheophyta</taxon>
        <taxon>Spermatophyta</taxon>
        <taxon>Magnoliopsida</taxon>
        <taxon>eudicotyledons</taxon>
        <taxon>Gunneridae</taxon>
        <taxon>Pentapetalae</taxon>
        <taxon>rosids</taxon>
        <taxon>malvids</taxon>
        <taxon>Myrtales</taxon>
        <taxon>Melastomataceae</taxon>
        <taxon>Melastomatoideae</taxon>
        <taxon>Melastomateae</taxon>
        <taxon>Melastoma</taxon>
    </lineage>
</organism>
<sequence length="331" mass="35710">MPPKIAFVAVLLLLVFPSSQARLRSPSRHSDFLQAECLTVPNSQFTSSLLATIDVLTQVTSIVSQFTGFFGDFRVSNAVADCLDLLDSTVDELSWSVSAAQNPKRKDNGTGDLGSDLRTWLSAALVNQDTCMEGFDGTSSGIVKGLVSGGISQITSLVEDLLTMVNPRNPYRIPNSNRVFPSWVDPRDMKLLMQAGSGRGNANSSNAGIVMADVVVAQDGSGNFTKIQDAVNAAPDYSANKRFVIYVKKGIYNENIDIKRKKWNIMMFGDGMGTTVISANRNFIDGWTTFRTATFAVSGRGFIARDLTIENTSGNSWLPATGVAYTAGFGN</sequence>
<keyword evidence="2" id="KW-1185">Reference proteome</keyword>
<evidence type="ECO:0000313" key="1">
    <source>
        <dbReference type="EMBL" id="KAI4312997.1"/>
    </source>
</evidence>
<evidence type="ECO:0000313" key="2">
    <source>
        <dbReference type="Proteomes" id="UP001057402"/>
    </source>
</evidence>
<name>A0ACB9LPD9_9MYRT</name>
<dbReference type="EMBL" id="CM042890">
    <property type="protein sequence ID" value="KAI4312997.1"/>
    <property type="molecule type" value="Genomic_DNA"/>
</dbReference>
<proteinExistence type="predicted"/>
<comment type="caution">
    <text evidence="1">The sequence shown here is derived from an EMBL/GenBank/DDBJ whole genome shotgun (WGS) entry which is preliminary data.</text>
</comment>
<gene>
    <name evidence="1" type="ORF">MLD38_037779</name>
</gene>
<protein>
    <submittedName>
        <fullName evidence="1">Uncharacterized protein</fullName>
    </submittedName>
</protein>
<accession>A0ACB9LPD9</accession>